<protein>
    <recommendedName>
        <fullName evidence="1">6-hydroxymethylpterin diphosphokinase MptE-like domain-containing protein</fullName>
    </recommendedName>
</protein>
<dbReference type="InterPro" id="IPR002826">
    <property type="entry name" value="MptE-like"/>
</dbReference>
<dbReference type="AlphaFoldDB" id="A0A0F4QP31"/>
<dbReference type="Proteomes" id="UP000033452">
    <property type="component" value="Unassembled WGS sequence"/>
</dbReference>
<organism evidence="2 3">
    <name type="scientific">Pseudoalteromonas rubra</name>
    <dbReference type="NCBI Taxonomy" id="43658"/>
    <lineage>
        <taxon>Bacteria</taxon>
        <taxon>Pseudomonadati</taxon>
        <taxon>Pseudomonadota</taxon>
        <taxon>Gammaproteobacteria</taxon>
        <taxon>Alteromonadales</taxon>
        <taxon>Pseudoalteromonadaceae</taxon>
        <taxon>Pseudoalteromonas</taxon>
    </lineage>
</organism>
<dbReference type="PANTHER" id="PTHR41786:SF1">
    <property type="entry name" value="6-HYDROXYMETHYLPTERIN DIPHOSPHOKINASE MPTE-LIKE DOMAIN-CONTAINING PROTEIN"/>
    <property type="match status" value="1"/>
</dbReference>
<evidence type="ECO:0000313" key="2">
    <source>
        <dbReference type="EMBL" id="KJZ09020.1"/>
    </source>
</evidence>
<proteinExistence type="predicted"/>
<sequence>MLQHIHYSDVIVIEPHAEQWAMTCMHSNLYEIEHLCQQRNGTFSVLNCNEFAHFEQAFQQLIKQHGPQIVADVSVFRHYSHPLFDQILSEFKAWRNSALSMWGYVEDELMGLTHTQSNSQKHSIDSHSNVLAAYKDVPVVVVGNGPSLDKDIDYLKSVRERVLIASCGTALNALLHNEIVPDLQIEMERTPATFYLKQAQLTDPRLNNVVLVGLNTLYPTFVDQFAYRLLFAKGNDLGASVLATRDPALQPLFHCNPTVTNMATSALCRLGFHHLILLGCDYGYETPQQHHSQHSGYFNPDSALSLASFAAEFSVRGNFCDSVYTSRIYNESRLAQEALIRTQPQLRVDNASHGAYIQGAQSIALRDIPLTQQNLDALRDTLHAYASAHKPGSVDATTMLKAGAALLKHLQHTLKHSRSIPEIQSALTAVLQQLSSHPELAVSHVVLSGSIKYLNCQVASHINHLPAEKNQAYYTELQSCLDAFCTSVLTKLSL</sequence>
<dbReference type="PATRIC" id="fig|43658.5.peg.2324"/>
<dbReference type="PANTHER" id="PTHR41786">
    <property type="entry name" value="MOTILITY ACCESSORY FACTOR MAF"/>
    <property type="match status" value="1"/>
</dbReference>
<accession>A0A0F4QP31</accession>
<keyword evidence="3" id="KW-1185">Reference proteome</keyword>
<dbReference type="EMBL" id="JXYA01000022">
    <property type="protein sequence ID" value="KJZ09020.1"/>
    <property type="molecule type" value="Genomic_DNA"/>
</dbReference>
<evidence type="ECO:0000313" key="3">
    <source>
        <dbReference type="Proteomes" id="UP000033452"/>
    </source>
</evidence>
<comment type="caution">
    <text evidence="2">The sequence shown here is derived from an EMBL/GenBank/DDBJ whole genome shotgun (WGS) entry which is preliminary data.</text>
</comment>
<name>A0A0F4QP31_9GAMM</name>
<dbReference type="Pfam" id="PF01973">
    <property type="entry name" value="MptE-like"/>
    <property type="match status" value="1"/>
</dbReference>
<feature type="domain" description="6-hydroxymethylpterin diphosphokinase MptE-like" evidence="1">
    <location>
        <begin position="126"/>
        <end position="285"/>
    </location>
</feature>
<gene>
    <name evidence="2" type="ORF">TW77_10985</name>
</gene>
<evidence type="ECO:0000259" key="1">
    <source>
        <dbReference type="Pfam" id="PF01973"/>
    </source>
</evidence>
<reference evidence="2 3" key="1">
    <citation type="journal article" date="2015" name="BMC Genomics">
        <title>Genome mining reveals unlocked bioactive potential of marine Gram-negative bacteria.</title>
        <authorList>
            <person name="Machado H."/>
            <person name="Sonnenschein E.C."/>
            <person name="Melchiorsen J."/>
            <person name="Gram L."/>
        </authorList>
    </citation>
    <scope>NUCLEOTIDE SEQUENCE [LARGE SCALE GENOMIC DNA]</scope>
    <source>
        <strain evidence="2 3">S2471</strain>
    </source>
</reference>